<comment type="caution">
    <text evidence="2">The sequence shown here is derived from an EMBL/GenBank/DDBJ whole genome shotgun (WGS) entry which is preliminary data.</text>
</comment>
<dbReference type="Pfam" id="PF01476">
    <property type="entry name" value="LysM"/>
    <property type="match status" value="1"/>
</dbReference>
<gene>
    <name evidence="2" type="ORF">DKT75_06820</name>
</gene>
<evidence type="ECO:0000259" key="1">
    <source>
        <dbReference type="PROSITE" id="PS51782"/>
    </source>
</evidence>
<dbReference type="SUPFAM" id="SSF54106">
    <property type="entry name" value="LysM domain"/>
    <property type="match status" value="1"/>
</dbReference>
<reference evidence="2 3" key="1">
    <citation type="submission" date="2018-05" db="EMBL/GenBank/DDBJ databases">
        <title>Leucothrix arctica sp. nov., isolated from Arctic seawater.</title>
        <authorList>
            <person name="Choi A."/>
            <person name="Baek K."/>
        </authorList>
    </citation>
    <scope>NUCLEOTIDE SEQUENCE [LARGE SCALE GENOMIC DNA]</scope>
    <source>
        <strain evidence="2 3">IMCC9719</strain>
    </source>
</reference>
<dbReference type="AlphaFoldDB" id="A0A317CFT7"/>
<dbReference type="InterPro" id="IPR036779">
    <property type="entry name" value="LysM_dom_sf"/>
</dbReference>
<accession>A0A317CFT7</accession>
<organism evidence="2 3">
    <name type="scientific">Leucothrix arctica</name>
    <dbReference type="NCBI Taxonomy" id="1481894"/>
    <lineage>
        <taxon>Bacteria</taxon>
        <taxon>Pseudomonadati</taxon>
        <taxon>Pseudomonadota</taxon>
        <taxon>Gammaproteobacteria</taxon>
        <taxon>Thiotrichales</taxon>
        <taxon>Thiotrichaceae</taxon>
        <taxon>Leucothrix</taxon>
    </lineage>
</organism>
<dbReference type="SMART" id="SM00257">
    <property type="entry name" value="LysM"/>
    <property type="match status" value="1"/>
</dbReference>
<evidence type="ECO:0000313" key="2">
    <source>
        <dbReference type="EMBL" id="PWQ97415.1"/>
    </source>
</evidence>
<proteinExistence type="predicted"/>
<dbReference type="PROSITE" id="PS51257">
    <property type="entry name" value="PROKAR_LIPOPROTEIN"/>
    <property type="match status" value="1"/>
</dbReference>
<dbReference type="InterPro" id="IPR018392">
    <property type="entry name" value="LysM"/>
</dbReference>
<dbReference type="RefSeq" id="WP_109822675.1">
    <property type="nucleotide sequence ID" value="NZ_QGKL01000020.1"/>
</dbReference>
<dbReference type="OrthoDB" id="9793746at2"/>
<protein>
    <recommendedName>
        <fullName evidence="1">LysM domain-containing protein</fullName>
    </recommendedName>
</protein>
<dbReference type="PROSITE" id="PS51782">
    <property type="entry name" value="LYSM"/>
    <property type="match status" value="1"/>
</dbReference>
<dbReference type="EMBL" id="QGKL01000020">
    <property type="protein sequence ID" value="PWQ97415.1"/>
    <property type="molecule type" value="Genomic_DNA"/>
</dbReference>
<evidence type="ECO:0000313" key="3">
    <source>
        <dbReference type="Proteomes" id="UP000245506"/>
    </source>
</evidence>
<dbReference type="Proteomes" id="UP000245506">
    <property type="component" value="Unassembled WGS sequence"/>
</dbReference>
<feature type="domain" description="LysM" evidence="1">
    <location>
        <begin position="299"/>
        <end position="344"/>
    </location>
</feature>
<dbReference type="Gene3D" id="3.10.350.10">
    <property type="entry name" value="LysM domain"/>
    <property type="match status" value="1"/>
</dbReference>
<name>A0A317CFT7_9GAMM</name>
<keyword evidence="3" id="KW-1185">Reference proteome</keyword>
<sequence>MDRKYKLLVSSSLVAIMATGCSSYGTRGNTDPQTNVTGATSGYAGQQQASSAAVINDSAQNACSQCAVNSQPQTTVVNNGGRTQQWYVDQWNRQQAGQQTPAATSGRSQQWYIDQYNRSQAAAKVKATPATSGRSQQWYIDQYNRSQAAAKAKPAAPVSNGRSKQWYVDQWNRQQAQAARKPVAYVPPKPVVVKPYVAPVPAYVAPAYIPPAYVAPKPVVVKPYVAPAPATKTATQYIDYTNGAAATAVAPSNKSLYTGSYQQPRQAYTQYTPKTYTGGAGSTNTTAYTATAPAVTGGSSYIVKKGDTVFEVMRQTGVYWKEIISMNNLQAPTYTIQPGQQLRLK</sequence>
<dbReference type="CDD" id="cd00118">
    <property type="entry name" value="LysM"/>
    <property type="match status" value="1"/>
</dbReference>